<comment type="similarity">
    <text evidence="2 12">Belongs to the RNA methyltransferase RsmE family.</text>
</comment>
<reference evidence="15 16" key="1">
    <citation type="submission" date="2019-03" db="EMBL/GenBank/DDBJ databases">
        <title>Bradyrhizobium strains diversity isolated from Chamaecrista fasciculata.</title>
        <authorList>
            <person name="Urquiaga M.C.O."/>
            <person name="Hungria M."/>
            <person name="Delamuta J.R.M."/>
        </authorList>
    </citation>
    <scope>NUCLEOTIDE SEQUENCE [LARGE SCALE GENOMIC DNA]</scope>
    <source>
        <strain evidence="15 16">CNPSo 3424</strain>
    </source>
</reference>
<accession>A0A4Y9L247</accession>
<dbReference type="RefSeq" id="WP_135170285.1">
    <property type="nucleotide sequence ID" value="NZ_SPQU01000010.1"/>
</dbReference>
<dbReference type="InterPro" id="IPR029026">
    <property type="entry name" value="tRNA_m1G_MTases_N"/>
</dbReference>
<evidence type="ECO:0000256" key="9">
    <source>
        <dbReference type="ARBA" id="ARBA00022691"/>
    </source>
</evidence>
<keyword evidence="8 12" id="KW-0808">Transferase</keyword>
<dbReference type="Gene3D" id="2.40.240.20">
    <property type="entry name" value="Hypothetical PUA domain-like, domain 1"/>
    <property type="match status" value="1"/>
</dbReference>
<keyword evidence="5 12" id="KW-0963">Cytoplasm</keyword>
<dbReference type="InterPro" id="IPR046886">
    <property type="entry name" value="RsmE_MTase_dom"/>
</dbReference>
<evidence type="ECO:0000313" key="16">
    <source>
        <dbReference type="Proteomes" id="UP000298225"/>
    </source>
</evidence>
<evidence type="ECO:0000256" key="11">
    <source>
        <dbReference type="ARBA" id="ARBA00047944"/>
    </source>
</evidence>
<dbReference type="Proteomes" id="UP000298225">
    <property type="component" value="Unassembled WGS sequence"/>
</dbReference>
<dbReference type="GO" id="GO:0070042">
    <property type="term" value="F:rRNA (uridine-N3-)-methyltransferase activity"/>
    <property type="evidence" value="ECO:0007669"/>
    <property type="project" value="TreeGrafter"/>
</dbReference>
<dbReference type="PANTHER" id="PTHR30027">
    <property type="entry name" value="RIBOSOMAL RNA SMALL SUBUNIT METHYLTRANSFERASE E"/>
    <property type="match status" value="1"/>
</dbReference>
<evidence type="ECO:0000256" key="8">
    <source>
        <dbReference type="ARBA" id="ARBA00022679"/>
    </source>
</evidence>
<evidence type="ECO:0000256" key="12">
    <source>
        <dbReference type="PIRNR" id="PIRNR015601"/>
    </source>
</evidence>
<evidence type="ECO:0000256" key="7">
    <source>
        <dbReference type="ARBA" id="ARBA00022603"/>
    </source>
</evidence>
<dbReference type="InterPro" id="IPR029028">
    <property type="entry name" value="Alpha/beta_knot_MTases"/>
</dbReference>
<comment type="caution">
    <text evidence="15">The sequence shown here is derived from an EMBL/GenBank/DDBJ whole genome shotgun (WGS) entry which is preliminary data.</text>
</comment>
<comment type="subcellular location">
    <subcellularLocation>
        <location evidence="1 12">Cytoplasm</location>
    </subcellularLocation>
</comment>
<feature type="domain" description="Ribosomal RNA small subunit methyltransferase E PUA-like" evidence="14">
    <location>
        <begin position="25"/>
        <end position="64"/>
    </location>
</feature>
<evidence type="ECO:0000259" key="14">
    <source>
        <dbReference type="Pfam" id="PF20260"/>
    </source>
</evidence>
<evidence type="ECO:0000313" key="15">
    <source>
        <dbReference type="EMBL" id="TFV36757.1"/>
    </source>
</evidence>
<feature type="domain" description="Ribosomal RNA small subunit methyltransferase E methyltransferase" evidence="13">
    <location>
        <begin position="82"/>
        <end position="240"/>
    </location>
</feature>
<dbReference type="EC" id="2.1.1.193" evidence="3 12"/>
<name>A0A4Y9L247_9BRAD</name>
<keyword evidence="9 12" id="KW-0949">S-adenosyl-L-methionine</keyword>
<proteinExistence type="inferred from homology"/>
<dbReference type="PANTHER" id="PTHR30027:SF3">
    <property type="entry name" value="16S RRNA (URACIL(1498)-N(3))-METHYLTRANSFERASE"/>
    <property type="match status" value="1"/>
</dbReference>
<evidence type="ECO:0000256" key="5">
    <source>
        <dbReference type="ARBA" id="ARBA00022490"/>
    </source>
</evidence>
<evidence type="ECO:0000256" key="10">
    <source>
        <dbReference type="ARBA" id="ARBA00025699"/>
    </source>
</evidence>
<dbReference type="SUPFAM" id="SSF88697">
    <property type="entry name" value="PUA domain-like"/>
    <property type="match status" value="1"/>
</dbReference>
<gene>
    <name evidence="15" type="ORF">E4K66_22380</name>
</gene>
<keyword evidence="6 12" id="KW-0698">rRNA processing</keyword>
<dbReference type="AlphaFoldDB" id="A0A4Y9L247"/>
<dbReference type="Gene3D" id="3.40.1280.10">
    <property type="match status" value="1"/>
</dbReference>
<evidence type="ECO:0000256" key="2">
    <source>
        <dbReference type="ARBA" id="ARBA00005528"/>
    </source>
</evidence>
<dbReference type="SUPFAM" id="SSF75217">
    <property type="entry name" value="alpha/beta knot"/>
    <property type="match status" value="1"/>
</dbReference>
<organism evidence="15 16">
    <name type="scientific">Bradyrhizobium frederickii</name>
    <dbReference type="NCBI Taxonomy" id="2560054"/>
    <lineage>
        <taxon>Bacteria</taxon>
        <taxon>Pseudomonadati</taxon>
        <taxon>Pseudomonadota</taxon>
        <taxon>Alphaproteobacteria</taxon>
        <taxon>Hyphomicrobiales</taxon>
        <taxon>Nitrobacteraceae</taxon>
        <taxon>Bradyrhizobium</taxon>
    </lineage>
</organism>
<dbReference type="OrthoDB" id="9815641at2"/>
<keyword evidence="16" id="KW-1185">Reference proteome</keyword>
<evidence type="ECO:0000256" key="3">
    <source>
        <dbReference type="ARBA" id="ARBA00012328"/>
    </source>
</evidence>
<comment type="function">
    <text evidence="10 12">Specifically methylates the N3 position of the uracil ring of uridine 1498 (m3U1498) in 16S rRNA. Acts on the fully assembled 30S ribosomal subunit.</text>
</comment>
<dbReference type="EMBL" id="SPQU01000010">
    <property type="protein sequence ID" value="TFV36757.1"/>
    <property type="molecule type" value="Genomic_DNA"/>
</dbReference>
<evidence type="ECO:0000256" key="1">
    <source>
        <dbReference type="ARBA" id="ARBA00004496"/>
    </source>
</evidence>
<evidence type="ECO:0000256" key="4">
    <source>
        <dbReference type="ARBA" id="ARBA00013673"/>
    </source>
</evidence>
<dbReference type="InterPro" id="IPR006700">
    <property type="entry name" value="RsmE"/>
</dbReference>
<sequence length="256" mass="27794">MPAHDFRAPRLFVDAPLAQDARVALDRDQSNYLGNVLRLGAGAEVLAFNGRDGEWQAAIEGRKRPDGLVILQQTRPQDRLADLAYVFAPLKHARLDYMVQKAIEMGAAALQPVLTRFTQASRVNTERMRANVVEAAEQCGILSIASVAEPVALERFLSQRPADRLLIFCDEAAEVENPVQSLQAARAAGQGIDVLIGPEGGFAEEERALLLRQPRILRLALGPRIMRADTAAVAALALVQAVLGDWGGRITDAKSD</sequence>
<dbReference type="GO" id="GO:0005737">
    <property type="term" value="C:cytoplasm"/>
    <property type="evidence" value="ECO:0007669"/>
    <property type="project" value="UniProtKB-SubCell"/>
</dbReference>
<dbReference type="NCBIfam" id="NF008696">
    <property type="entry name" value="PRK11713.3-5"/>
    <property type="match status" value="1"/>
</dbReference>
<dbReference type="Pfam" id="PF20260">
    <property type="entry name" value="PUA_4"/>
    <property type="match status" value="1"/>
</dbReference>
<evidence type="ECO:0000256" key="6">
    <source>
        <dbReference type="ARBA" id="ARBA00022552"/>
    </source>
</evidence>
<protein>
    <recommendedName>
        <fullName evidence="4 12">Ribosomal RNA small subunit methyltransferase E</fullName>
        <ecNumber evidence="3 12">2.1.1.193</ecNumber>
    </recommendedName>
</protein>
<dbReference type="InterPro" id="IPR046887">
    <property type="entry name" value="RsmE_PUA-like"/>
</dbReference>
<dbReference type="Pfam" id="PF04452">
    <property type="entry name" value="Methyltrans_RNA"/>
    <property type="match status" value="1"/>
</dbReference>
<comment type="catalytic activity">
    <reaction evidence="11 12">
        <text>uridine(1498) in 16S rRNA + S-adenosyl-L-methionine = N(3)-methyluridine(1498) in 16S rRNA + S-adenosyl-L-homocysteine + H(+)</text>
        <dbReference type="Rhea" id="RHEA:42920"/>
        <dbReference type="Rhea" id="RHEA-COMP:10283"/>
        <dbReference type="Rhea" id="RHEA-COMP:10284"/>
        <dbReference type="ChEBI" id="CHEBI:15378"/>
        <dbReference type="ChEBI" id="CHEBI:57856"/>
        <dbReference type="ChEBI" id="CHEBI:59789"/>
        <dbReference type="ChEBI" id="CHEBI:65315"/>
        <dbReference type="ChEBI" id="CHEBI:74502"/>
        <dbReference type="EC" id="2.1.1.193"/>
    </reaction>
</comment>
<keyword evidence="7 12" id="KW-0489">Methyltransferase</keyword>
<dbReference type="NCBIfam" id="TIGR00046">
    <property type="entry name" value="RsmE family RNA methyltransferase"/>
    <property type="match status" value="1"/>
</dbReference>
<evidence type="ECO:0000259" key="13">
    <source>
        <dbReference type="Pfam" id="PF04452"/>
    </source>
</evidence>
<dbReference type="CDD" id="cd18084">
    <property type="entry name" value="RsmE-like"/>
    <property type="match status" value="1"/>
</dbReference>
<dbReference type="InterPro" id="IPR015947">
    <property type="entry name" value="PUA-like_sf"/>
</dbReference>
<dbReference type="GO" id="GO:0070475">
    <property type="term" value="P:rRNA base methylation"/>
    <property type="evidence" value="ECO:0007669"/>
    <property type="project" value="TreeGrafter"/>
</dbReference>
<dbReference type="PIRSF" id="PIRSF015601">
    <property type="entry name" value="MTase_slr0722"/>
    <property type="match status" value="1"/>
</dbReference>